<dbReference type="Gramene" id="TraesCS1B02G150600.1">
    <property type="protein sequence ID" value="TraesCS1B02G150600.1"/>
    <property type="gene ID" value="TraesCS1B02G150600"/>
</dbReference>
<feature type="zinc finger region" description="C3H1-type" evidence="5">
    <location>
        <begin position="413"/>
        <end position="441"/>
    </location>
</feature>
<protein>
    <recommendedName>
        <fullName evidence="7">C3H1-type domain-containing protein</fullName>
    </recommendedName>
</protein>
<dbReference type="InterPro" id="IPR036855">
    <property type="entry name" value="Znf_CCCH_sf"/>
</dbReference>
<feature type="zinc finger region" description="C3H1-type" evidence="5">
    <location>
        <begin position="324"/>
        <end position="352"/>
    </location>
</feature>
<dbReference type="Gramene" id="TraesCS1B03G0426400.1">
    <property type="protein sequence ID" value="TraesCS1B03G0426400.1.CDS"/>
    <property type="gene ID" value="TraesCS1B03G0426400"/>
</dbReference>
<dbReference type="Pfam" id="PF00642">
    <property type="entry name" value="zf-CCCH"/>
    <property type="match status" value="3"/>
</dbReference>
<feature type="domain" description="C3H1-type" evidence="7">
    <location>
        <begin position="275"/>
        <end position="303"/>
    </location>
</feature>
<evidence type="ECO:0000256" key="1">
    <source>
        <dbReference type="ARBA" id="ARBA00022723"/>
    </source>
</evidence>
<feature type="region of interest" description="Disordered" evidence="6">
    <location>
        <begin position="37"/>
        <end position="80"/>
    </location>
</feature>
<keyword evidence="9" id="KW-1185">Reference proteome</keyword>
<keyword evidence="2 5" id="KW-0863">Zinc-finger</keyword>
<dbReference type="Gramene" id="TraesKAR1B01G0157210.1">
    <property type="protein sequence ID" value="cds.TraesKAR1B01G0157210.1"/>
    <property type="gene ID" value="TraesKAR1B01G0157210"/>
</dbReference>
<evidence type="ECO:0000256" key="4">
    <source>
        <dbReference type="ARBA" id="ARBA00023125"/>
    </source>
</evidence>
<organism evidence="8">
    <name type="scientific">Triticum aestivum</name>
    <name type="common">Wheat</name>
    <dbReference type="NCBI Taxonomy" id="4565"/>
    <lineage>
        <taxon>Eukaryota</taxon>
        <taxon>Viridiplantae</taxon>
        <taxon>Streptophyta</taxon>
        <taxon>Embryophyta</taxon>
        <taxon>Tracheophyta</taxon>
        <taxon>Spermatophyta</taxon>
        <taxon>Magnoliopsida</taxon>
        <taxon>Liliopsida</taxon>
        <taxon>Poales</taxon>
        <taxon>Poaceae</taxon>
        <taxon>BOP clade</taxon>
        <taxon>Pooideae</taxon>
        <taxon>Triticodae</taxon>
        <taxon>Triticeae</taxon>
        <taxon>Triticinae</taxon>
        <taxon>Triticum</taxon>
    </lineage>
</organism>
<feature type="domain" description="C3H1-type" evidence="7">
    <location>
        <begin position="413"/>
        <end position="441"/>
    </location>
</feature>
<evidence type="ECO:0000256" key="3">
    <source>
        <dbReference type="ARBA" id="ARBA00022833"/>
    </source>
</evidence>
<dbReference type="PROSITE" id="PS50103">
    <property type="entry name" value="ZF_C3H1"/>
    <property type="match status" value="5"/>
</dbReference>
<feature type="zinc finger region" description="C3H1-type" evidence="5">
    <location>
        <begin position="155"/>
        <end position="183"/>
    </location>
</feature>
<dbReference type="OrthoDB" id="1914176at2759"/>
<proteinExistence type="predicted"/>
<dbReference type="PANTHER" id="PTHR12506">
    <property type="entry name" value="PROTEIN PHOSPHATASE RELATED"/>
    <property type="match status" value="1"/>
</dbReference>
<dbReference type="Proteomes" id="UP000019116">
    <property type="component" value="Chromosome 1B"/>
</dbReference>
<evidence type="ECO:0000313" key="9">
    <source>
        <dbReference type="Proteomes" id="UP000019116"/>
    </source>
</evidence>
<dbReference type="STRING" id="4565.A0A3B5YUM5"/>
<feature type="region of interest" description="Disordered" evidence="6">
    <location>
        <begin position="249"/>
        <end position="275"/>
    </location>
</feature>
<dbReference type="GO" id="GO:0003729">
    <property type="term" value="F:mRNA binding"/>
    <property type="evidence" value="ECO:0007669"/>
    <property type="project" value="UniProtKB-ARBA"/>
</dbReference>
<dbReference type="EnsemblPlants" id="TraesCS1B02G150600.1">
    <property type="protein sequence ID" value="TraesCS1B02G150600.1"/>
    <property type="gene ID" value="TraesCS1B02G150600"/>
</dbReference>
<dbReference type="GO" id="GO:0003677">
    <property type="term" value="F:DNA binding"/>
    <property type="evidence" value="ECO:0007669"/>
    <property type="project" value="UniProtKB-KW"/>
</dbReference>
<feature type="domain" description="C3H1-type" evidence="7">
    <location>
        <begin position="206"/>
        <end position="234"/>
    </location>
</feature>
<sequence length="466" mass="53341">MSLMLSSMHQQGGRIMLCNWRNLDHTTLDDISHLKKSSDDATLDDTSYSKKSSDHATLDETSYSKNPFDHATLNDTSSSSEVLPPNILRMLLPPQKVVPSTERKVKKDSYWSSTSHDSDGCCLADSSDGPLCKQEPVHSSYGPLCKQEHVDYSERPGRPECPFLMRFGDCKFASACKYHHSKDKYPTRYHPEVPSLGGEQTEYPEIPGEPDCPFYMKNRFCKFGAQCRFNHPKDLTHTMQSPTNVKKSVATDEHHQSTRIAVEDNVPQQEQYPERPGQPNCRYYLQFGKCKFMSACIFHHPRDGLPVAWKPSGPAHSDQIEPETHGMPECPFYMKTGKCQFGSACEFHHPKDICSTRVCCEYVCSACVYMRHFCRAMYYLLGAFGHRTDLACDNFTRRENAVQTQEQIMYPEKPGEPRCFNYMRHGSCRFQMNCKYHHPADWLSRKQASQLTGAGMTDIKERRVSR</sequence>
<feature type="domain" description="C3H1-type" evidence="7">
    <location>
        <begin position="324"/>
        <end position="352"/>
    </location>
</feature>
<dbReference type="Gramene" id="TraesWEE_scaffold_000673_01G000100.1">
    <property type="protein sequence ID" value="TraesWEE_scaffold_000673_01G000100.1"/>
    <property type="gene ID" value="TraesWEE_scaffold_000673_01G000100"/>
</dbReference>
<evidence type="ECO:0000256" key="5">
    <source>
        <dbReference type="PROSITE-ProRule" id="PRU00723"/>
    </source>
</evidence>
<dbReference type="Gene3D" id="4.10.1000.10">
    <property type="entry name" value="Zinc finger, CCCH-type"/>
    <property type="match status" value="2"/>
</dbReference>
<dbReference type="Gramene" id="TraesROB_scaffold_000591_01G000100.1">
    <property type="protein sequence ID" value="TraesROB_scaffold_000591_01G000100.1"/>
    <property type="gene ID" value="TraesROB_scaffold_000591_01G000100"/>
</dbReference>
<dbReference type="OMA" id="GMPECPF"/>
<reference evidence="8" key="1">
    <citation type="submission" date="2018-08" db="EMBL/GenBank/DDBJ databases">
        <authorList>
            <person name="Rossello M."/>
        </authorList>
    </citation>
    <scope>NUCLEOTIDE SEQUENCE [LARGE SCALE GENOMIC DNA]</scope>
    <source>
        <strain evidence="8">cv. Chinese Spring</strain>
    </source>
</reference>
<reference evidence="8" key="2">
    <citation type="submission" date="2018-10" db="UniProtKB">
        <authorList>
            <consortium name="EnsemblPlants"/>
        </authorList>
    </citation>
    <scope>IDENTIFICATION</scope>
</reference>
<dbReference type="PANTHER" id="PTHR12506:SF50">
    <property type="entry name" value="ZINC FINGER CCCH DOMAIN-CONTAINING PROTEIN 26"/>
    <property type="match status" value="1"/>
</dbReference>
<feature type="domain" description="C3H1-type" evidence="7">
    <location>
        <begin position="155"/>
        <end position="183"/>
    </location>
</feature>
<dbReference type="AlphaFoldDB" id="A0A3B5YUM5"/>
<evidence type="ECO:0000259" key="7">
    <source>
        <dbReference type="PROSITE" id="PS50103"/>
    </source>
</evidence>
<evidence type="ECO:0000313" key="8">
    <source>
        <dbReference type="EnsemblPlants" id="TraesCS1B02G150600.1"/>
    </source>
</evidence>
<dbReference type="Gramene" id="TraesCLE_scaffold_005569_01G000100.1">
    <property type="protein sequence ID" value="TraesCLE_scaffold_005569_01G000100.1"/>
    <property type="gene ID" value="TraesCLE_scaffold_005569_01G000100"/>
</dbReference>
<dbReference type="SMART" id="SM00356">
    <property type="entry name" value="ZnF_C3H1"/>
    <property type="match status" value="5"/>
</dbReference>
<dbReference type="InterPro" id="IPR000571">
    <property type="entry name" value="Znf_CCCH"/>
</dbReference>
<feature type="zinc finger region" description="C3H1-type" evidence="5">
    <location>
        <begin position="275"/>
        <end position="303"/>
    </location>
</feature>
<dbReference type="Gramene" id="TraesRN1B0100428800.1">
    <property type="protein sequence ID" value="TraesRN1B0100428800.1"/>
    <property type="gene ID" value="TraesRN1B0100428800"/>
</dbReference>
<keyword evidence="4" id="KW-0238">DNA-binding</keyword>
<evidence type="ECO:0000256" key="2">
    <source>
        <dbReference type="ARBA" id="ARBA00022771"/>
    </source>
</evidence>
<name>A0A3B5YUM5_WHEAT</name>
<feature type="compositionally biased region" description="Basic and acidic residues" evidence="6">
    <location>
        <begin position="47"/>
        <end position="58"/>
    </location>
</feature>
<dbReference type="SUPFAM" id="SSF90229">
    <property type="entry name" value="CCCH zinc finger"/>
    <property type="match status" value="3"/>
</dbReference>
<feature type="zinc finger region" description="C3H1-type" evidence="5">
    <location>
        <begin position="206"/>
        <end position="234"/>
    </location>
</feature>
<keyword evidence="1 5" id="KW-0479">Metal-binding</keyword>
<accession>A0A3B5YUM5</accession>
<dbReference type="InterPro" id="IPR050974">
    <property type="entry name" value="Plant_ZF_CCCH"/>
</dbReference>
<dbReference type="GO" id="GO:0008270">
    <property type="term" value="F:zinc ion binding"/>
    <property type="evidence" value="ECO:0007669"/>
    <property type="project" value="UniProtKB-KW"/>
</dbReference>
<keyword evidence="3 5" id="KW-0862">Zinc</keyword>
<evidence type="ECO:0000256" key="6">
    <source>
        <dbReference type="SAM" id="MobiDB-lite"/>
    </source>
</evidence>